<dbReference type="EMBL" id="RHJS01000002">
    <property type="protein sequence ID" value="RRK35092.1"/>
    <property type="molecule type" value="Genomic_DNA"/>
</dbReference>
<keyword evidence="1" id="KW-1133">Transmembrane helix</keyword>
<reference evidence="2" key="1">
    <citation type="submission" date="2018-10" db="EMBL/GenBank/DDBJ databases">
        <title>Schaedlerella arabinophila gen. nov. sp. nov., isolated from the mouse intestinal tract and comparative analysis with the genome of the closely related altered Schaedler flora strain ASF502.</title>
        <authorList>
            <person name="Miyake S."/>
            <person name="Soh M."/>
            <person name="Seedorf H."/>
        </authorList>
    </citation>
    <scope>NUCLEOTIDE SEQUENCE [LARGE SCALE GENOMIC DNA]</scope>
    <source>
        <strain evidence="2">DSM 106076</strain>
    </source>
</reference>
<protein>
    <submittedName>
        <fullName evidence="2">DUF3796 domain-containing protein</fullName>
    </submittedName>
</protein>
<keyword evidence="1" id="KW-0812">Transmembrane</keyword>
<dbReference type="RefSeq" id="WP_125130478.1">
    <property type="nucleotide sequence ID" value="NZ_RHJS01000002.1"/>
</dbReference>
<comment type="caution">
    <text evidence="2">The sequence shown here is derived from an EMBL/GenBank/DDBJ whole genome shotgun (WGS) entry which is preliminary data.</text>
</comment>
<keyword evidence="1" id="KW-0472">Membrane</keyword>
<feature type="transmembrane region" description="Helical" evidence="1">
    <location>
        <begin position="57"/>
        <end position="79"/>
    </location>
</feature>
<evidence type="ECO:0000313" key="2">
    <source>
        <dbReference type="EMBL" id="RRK35092.1"/>
    </source>
</evidence>
<sequence length="117" mass="13192">MKRINYLGFLSLLSLITILGWKSGNTGLYGFFGFFYFVRYFWIIPDELFLLNVQKSATVAFMLGMISLVPSMFSCSVFYNISAAIPMSFALSFVVSTIAFTFVLTALEWKERTGAGE</sequence>
<accession>A0A3R8JSR5</accession>
<gene>
    <name evidence="2" type="ORF">EBB54_30005</name>
</gene>
<dbReference type="Proteomes" id="UP000274920">
    <property type="component" value="Unassembled WGS sequence"/>
</dbReference>
<dbReference type="AlphaFoldDB" id="A0A3R8JSR5"/>
<feature type="transmembrane region" description="Helical" evidence="1">
    <location>
        <begin position="5"/>
        <end position="21"/>
    </location>
</feature>
<evidence type="ECO:0000256" key="1">
    <source>
        <dbReference type="SAM" id="Phobius"/>
    </source>
</evidence>
<proteinExistence type="predicted"/>
<name>A0A3R8JSR5_9FIRM</name>
<keyword evidence="3" id="KW-1185">Reference proteome</keyword>
<evidence type="ECO:0000313" key="3">
    <source>
        <dbReference type="Proteomes" id="UP000274920"/>
    </source>
</evidence>
<organism evidence="2 3">
    <name type="scientific">Schaedlerella arabinosiphila</name>
    <dbReference type="NCBI Taxonomy" id="2044587"/>
    <lineage>
        <taxon>Bacteria</taxon>
        <taxon>Bacillati</taxon>
        <taxon>Bacillota</taxon>
        <taxon>Clostridia</taxon>
        <taxon>Lachnospirales</taxon>
        <taxon>Lachnospiraceae</taxon>
        <taxon>Schaedlerella</taxon>
    </lineage>
</organism>
<feature type="transmembrane region" description="Helical" evidence="1">
    <location>
        <begin position="85"/>
        <end position="107"/>
    </location>
</feature>
<feature type="transmembrane region" description="Helical" evidence="1">
    <location>
        <begin position="27"/>
        <end position="45"/>
    </location>
</feature>